<dbReference type="AlphaFoldDB" id="A0AB38DAD2"/>
<organism evidence="2 3">
    <name type="scientific">Mycobacteroides abscessus subsp. massiliense</name>
    <dbReference type="NCBI Taxonomy" id="1962118"/>
    <lineage>
        <taxon>Bacteria</taxon>
        <taxon>Bacillati</taxon>
        <taxon>Actinomycetota</taxon>
        <taxon>Actinomycetes</taxon>
        <taxon>Mycobacteriales</taxon>
        <taxon>Mycobacteriaceae</taxon>
        <taxon>Mycobacteroides</taxon>
        <taxon>Mycobacteroides abscessus</taxon>
    </lineage>
</organism>
<accession>A0AB38DAD2</accession>
<evidence type="ECO:0000313" key="3">
    <source>
        <dbReference type="Proteomes" id="UP000190366"/>
    </source>
</evidence>
<protein>
    <submittedName>
        <fullName evidence="2">Uncharacterized protein</fullName>
    </submittedName>
</protein>
<dbReference type="Proteomes" id="UP000190366">
    <property type="component" value="Unassembled WGS sequence"/>
</dbReference>
<comment type="caution">
    <text evidence="2">The sequence shown here is derived from an EMBL/GenBank/DDBJ whole genome shotgun (WGS) entry which is preliminary data.</text>
</comment>
<dbReference type="EMBL" id="FVQL01000001">
    <property type="protein sequence ID" value="SKY36579.1"/>
    <property type="molecule type" value="Genomic_DNA"/>
</dbReference>
<sequence>MATPNKELVIFWWDTKLDAPVGWRTRWTPCAAPEGAMVTLSRRTSESDDPAMRKDGRPLGSVPADRGGACWGASLTMQRLRRPAGEAFRAHADEFAWLMDENTAVTQIDGV</sequence>
<evidence type="ECO:0000313" key="2">
    <source>
        <dbReference type="EMBL" id="SKY36579.1"/>
    </source>
</evidence>
<evidence type="ECO:0000256" key="1">
    <source>
        <dbReference type="SAM" id="MobiDB-lite"/>
    </source>
</evidence>
<name>A0AB38DAD2_9MYCO</name>
<gene>
    <name evidence="2" type="ORF">SAMEA2275630_00830</name>
</gene>
<proteinExistence type="predicted"/>
<feature type="region of interest" description="Disordered" evidence="1">
    <location>
        <begin position="36"/>
        <end position="65"/>
    </location>
</feature>
<reference evidence="2 3" key="1">
    <citation type="submission" date="2016-11" db="EMBL/GenBank/DDBJ databases">
        <authorList>
            <consortium name="Pathogen Informatics"/>
        </authorList>
    </citation>
    <scope>NUCLEOTIDE SEQUENCE [LARGE SCALE GENOMIC DNA]</scope>
    <source>
        <strain evidence="2 3">1168</strain>
    </source>
</reference>
<feature type="compositionally biased region" description="Basic and acidic residues" evidence="1">
    <location>
        <begin position="43"/>
        <end position="57"/>
    </location>
</feature>